<dbReference type="Pfam" id="PF11304">
    <property type="entry name" value="DUF3106"/>
    <property type="match status" value="1"/>
</dbReference>
<dbReference type="KEGG" id="acin:CBP34_12465"/>
<dbReference type="Proteomes" id="UP000194432">
    <property type="component" value="Chromosome 1"/>
</dbReference>
<dbReference type="EMBL" id="CP021361">
    <property type="protein sequence ID" value="ART52306.1"/>
    <property type="molecule type" value="Genomic_DNA"/>
</dbReference>
<name>A0A240U395_9BURK</name>
<feature type="compositionally biased region" description="Low complexity" evidence="1">
    <location>
        <begin position="232"/>
        <end position="264"/>
    </location>
</feature>
<reference evidence="2 3" key="1">
    <citation type="submission" date="2017-05" db="EMBL/GenBank/DDBJ databases">
        <title>Polyphasic characterization of four soil-derived phenanthrene-degrading Acidovorax strains and proposal of Acidovorax phenanthrenivorans sp. nov.</title>
        <authorList>
            <person name="Singleton D.R."/>
            <person name="Lee J."/>
            <person name="Dickey A.N."/>
            <person name="Stroud A."/>
            <person name="Scholl E.H."/>
            <person name="Wright F.A."/>
            <person name="Aitken M.D."/>
        </authorList>
    </citation>
    <scope>NUCLEOTIDE SEQUENCE [LARGE SCALE GENOMIC DNA]</scope>
    <source>
        <strain evidence="2">NA3</strain>
    </source>
</reference>
<protein>
    <recommendedName>
        <fullName evidence="4">DUF3106 domain-containing protein</fullName>
    </recommendedName>
</protein>
<organism evidence="2 3">
    <name type="scientific">Acidovorax carolinensis</name>
    <dbReference type="NCBI Taxonomy" id="553814"/>
    <lineage>
        <taxon>Bacteria</taxon>
        <taxon>Pseudomonadati</taxon>
        <taxon>Pseudomonadota</taxon>
        <taxon>Betaproteobacteria</taxon>
        <taxon>Burkholderiales</taxon>
        <taxon>Comamonadaceae</taxon>
        <taxon>Acidovorax</taxon>
    </lineage>
</organism>
<evidence type="ECO:0000313" key="3">
    <source>
        <dbReference type="Proteomes" id="UP000194432"/>
    </source>
</evidence>
<feature type="compositionally biased region" description="Low complexity" evidence="1">
    <location>
        <begin position="50"/>
        <end position="62"/>
    </location>
</feature>
<feature type="region of interest" description="Disordered" evidence="1">
    <location>
        <begin position="50"/>
        <end position="71"/>
    </location>
</feature>
<evidence type="ECO:0008006" key="4">
    <source>
        <dbReference type="Google" id="ProtNLM"/>
    </source>
</evidence>
<accession>A0A240U395</accession>
<dbReference type="RefSeq" id="WP_094098220.1">
    <property type="nucleotide sequence ID" value="NZ_CP021361.1"/>
</dbReference>
<dbReference type="AlphaFoldDB" id="A0A240U395"/>
<feature type="compositionally biased region" description="Low complexity" evidence="1">
    <location>
        <begin position="175"/>
        <end position="187"/>
    </location>
</feature>
<feature type="region of interest" description="Disordered" evidence="1">
    <location>
        <begin position="172"/>
        <end position="292"/>
    </location>
</feature>
<gene>
    <name evidence="2" type="ORF">CBP34_12465</name>
</gene>
<evidence type="ECO:0000256" key="1">
    <source>
        <dbReference type="SAM" id="MobiDB-lite"/>
    </source>
</evidence>
<dbReference type="InterPro" id="IPR021455">
    <property type="entry name" value="DUF3106"/>
</dbReference>
<proteinExistence type="predicted"/>
<evidence type="ECO:0000313" key="2">
    <source>
        <dbReference type="EMBL" id="ART52306.1"/>
    </source>
</evidence>
<sequence>MHASPPDVRPTMPAFVLALVLLGAFAAGGMAVLNQVRMAPGTVLPAAALAPKSSGKSASGKAVDPSRLTPVGPGWEVLNTPQKLALYPLAERWALLSEVQKRRWLALAQTFQTLPEQEQEKLHNRMTEWASLSAQQRNQARLNYADSNRLARDNKLAQWQAYQALSDEEKRKLAARAAPKPQGAATAIKPVSPRKLAQVPAASEASPNRANQPKIPPIQNLSPRVATPLPTAPAAGVGAHGSPAPSPAPVVETAPVNVPVAVPTTLPPMPGTPATNDHAPPAAPDVPLLTPQ</sequence>
<keyword evidence="3" id="KW-1185">Reference proteome</keyword>